<evidence type="ECO:0000256" key="1">
    <source>
        <dbReference type="SAM" id="Phobius"/>
    </source>
</evidence>
<keyword evidence="1" id="KW-0472">Membrane</keyword>
<reference evidence="3" key="1">
    <citation type="journal article" date="2023" name="Int. J. Syst. Evol. Microbiol.">
        <title>Mesoterricola silvestris gen. nov., sp. nov., Mesoterricola sediminis sp. nov., Geothrix oryzae sp. nov., Geothrix edaphica sp. nov., Geothrix rubra sp. nov., and Geothrix limicola sp. nov., six novel members of Acidobacteriota isolated from soils.</title>
        <authorList>
            <person name="Itoh H."/>
            <person name="Sugisawa Y."/>
            <person name="Mise K."/>
            <person name="Xu Z."/>
            <person name="Kuniyasu M."/>
            <person name="Ushijima N."/>
            <person name="Kawano K."/>
            <person name="Kobayashi E."/>
            <person name="Shiratori Y."/>
            <person name="Masuda Y."/>
            <person name="Senoo K."/>
        </authorList>
    </citation>
    <scope>NUCLEOTIDE SEQUENCE [LARGE SCALE GENOMIC DNA]</scope>
    <source>
        <strain evidence="3">W79</strain>
    </source>
</reference>
<dbReference type="Proteomes" id="UP001238179">
    <property type="component" value="Chromosome"/>
</dbReference>
<proteinExistence type="predicted"/>
<keyword evidence="1" id="KW-1133">Transmembrane helix</keyword>
<keyword evidence="1" id="KW-0812">Transmembrane</keyword>
<organism evidence="2 3">
    <name type="scientific">Mesoterricola silvestris</name>
    <dbReference type="NCBI Taxonomy" id="2927979"/>
    <lineage>
        <taxon>Bacteria</taxon>
        <taxon>Pseudomonadati</taxon>
        <taxon>Acidobacteriota</taxon>
        <taxon>Holophagae</taxon>
        <taxon>Holophagales</taxon>
        <taxon>Holophagaceae</taxon>
        <taxon>Mesoterricola</taxon>
    </lineage>
</organism>
<accession>A0AA48KAD7</accession>
<feature type="transmembrane region" description="Helical" evidence="1">
    <location>
        <begin position="12"/>
        <end position="34"/>
    </location>
</feature>
<sequence length="116" mass="13096">MFRHRGMNVRKGIGIAVLGVAAVAVLGWVVMALWNGIMPMTFGLKAIGFWQGLGLLVLSRILFGGFHRSHGGAWHRRHHLMRRWEAMTPEEREAFRQGMHRHGCGWGGRQPEGKSE</sequence>
<dbReference type="EMBL" id="AP027080">
    <property type="protein sequence ID" value="BDU74000.1"/>
    <property type="molecule type" value="Genomic_DNA"/>
</dbReference>
<name>A0AA48KAD7_9BACT</name>
<feature type="transmembrane region" description="Helical" evidence="1">
    <location>
        <begin position="46"/>
        <end position="66"/>
    </location>
</feature>
<keyword evidence="3" id="KW-1185">Reference proteome</keyword>
<protein>
    <submittedName>
        <fullName evidence="2">Uncharacterized protein</fullName>
    </submittedName>
</protein>
<dbReference type="RefSeq" id="WP_316415905.1">
    <property type="nucleotide sequence ID" value="NZ_AP027080.1"/>
</dbReference>
<dbReference type="AlphaFoldDB" id="A0AA48KAD7"/>
<evidence type="ECO:0000313" key="2">
    <source>
        <dbReference type="EMBL" id="BDU74000.1"/>
    </source>
</evidence>
<evidence type="ECO:0000313" key="3">
    <source>
        <dbReference type="Proteomes" id="UP001238179"/>
    </source>
</evidence>
<dbReference type="KEGG" id="msil:METEAL_31740"/>
<gene>
    <name evidence="2" type="ORF">METEAL_31740</name>
</gene>